<dbReference type="InterPro" id="IPR037654">
    <property type="entry name" value="Big1"/>
</dbReference>
<evidence type="ECO:0000256" key="3">
    <source>
        <dbReference type="ARBA" id="ARBA00022089"/>
    </source>
</evidence>
<evidence type="ECO:0000313" key="13">
    <source>
        <dbReference type="EMBL" id="EXV05080.1"/>
    </source>
</evidence>
<accession>A0A0A1V5G4</accession>
<dbReference type="GO" id="GO:0009272">
    <property type="term" value="P:fungal-type cell wall biogenesis"/>
    <property type="evidence" value="ECO:0007669"/>
    <property type="project" value="TreeGrafter"/>
</dbReference>
<feature type="signal peptide" evidence="11">
    <location>
        <begin position="1"/>
        <end position="18"/>
    </location>
</feature>
<dbReference type="GO" id="GO:0005789">
    <property type="term" value="C:endoplasmic reticulum membrane"/>
    <property type="evidence" value="ECO:0007669"/>
    <property type="project" value="UniProtKB-SubCell"/>
</dbReference>
<dbReference type="PANTHER" id="PTHR28285">
    <property type="entry name" value="PROTEIN BIG1"/>
    <property type="match status" value="1"/>
</dbReference>
<keyword evidence="8 10" id="KW-0472">Membrane</keyword>
<keyword evidence="7 10" id="KW-1133">Transmembrane helix</keyword>
<evidence type="ECO:0000256" key="4">
    <source>
        <dbReference type="ARBA" id="ARBA00022692"/>
    </source>
</evidence>
<keyword evidence="4 10" id="KW-0812">Transmembrane</keyword>
<evidence type="ECO:0000256" key="7">
    <source>
        <dbReference type="ARBA" id="ARBA00022989"/>
    </source>
</evidence>
<dbReference type="AlphaFoldDB" id="A0A0A1V5G4"/>
<evidence type="ECO:0000256" key="1">
    <source>
        <dbReference type="ARBA" id="ARBA00004115"/>
    </source>
</evidence>
<feature type="domain" description="V-type proton ATPase subunit S1/VOA1 transmembrane" evidence="12">
    <location>
        <begin position="242"/>
        <end position="281"/>
    </location>
</feature>
<feature type="chain" id="PRO_5005418371" description="Protein BIG1" evidence="11">
    <location>
        <begin position="19"/>
        <end position="292"/>
    </location>
</feature>
<evidence type="ECO:0000256" key="5">
    <source>
        <dbReference type="ARBA" id="ARBA00022729"/>
    </source>
</evidence>
<evidence type="ECO:0000256" key="6">
    <source>
        <dbReference type="ARBA" id="ARBA00022824"/>
    </source>
</evidence>
<evidence type="ECO:0000256" key="8">
    <source>
        <dbReference type="ARBA" id="ARBA00023136"/>
    </source>
</evidence>
<name>A0A0A1V5G4_9HYPO</name>
<dbReference type="Proteomes" id="UP000030151">
    <property type="component" value="Unassembled WGS sequence"/>
</dbReference>
<evidence type="ECO:0000259" key="12">
    <source>
        <dbReference type="Pfam" id="PF20520"/>
    </source>
</evidence>
<dbReference type="PANTHER" id="PTHR28285:SF1">
    <property type="entry name" value="PROTEIN BIG1"/>
    <property type="match status" value="1"/>
</dbReference>
<dbReference type="Pfam" id="PF20520">
    <property type="entry name" value="Ac45-VOA1_TM"/>
    <property type="match status" value="1"/>
</dbReference>
<sequence>MRFQILASALVLPGAAFAFLDSSPWVLFSSSKISQPPNTNQIQTSSEVIKFTKNVLDECLTDRYLIVTQPGINAADLTQNDCLMPHVCKTVEASRVKGKYTVAEVIGDVTEAKFDEYIKLACRKKGKTAHVKSVQLGSLSPAARAQDLASNGTSVLKEDEATHVWILTDGVADVSLTAELEAVTAADSYTVLLYATPREPLYESDFIEPVHMGMKRDAGSAPLRQQTNETEFNKLPLFEKYQFFTPGIFMGLVVAIVLLSILGAGIRGLASLEVSYGAFDKEMGPAAQKKQQ</sequence>
<dbReference type="EMBL" id="JELW01000002">
    <property type="protein sequence ID" value="EXV05080.1"/>
    <property type="molecule type" value="Genomic_DNA"/>
</dbReference>
<keyword evidence="6" id="KW-0256">Endoplasmic reticulum</keyword>
<proteinExistence type="inferred from homology"/>
<evidence type="ECO:0000256" key="11">
    <source>
        <dbReference type="SAM" id="SignalP"/>
    </source>
</evidence>
<evidence type="ECO:0000256" key="10">
    <source>
        <dbReference type="SAM" id="Phobius"/>
    </source>
</evidence>
<organism evidence="13 14">
    <name type="scientific">Metarhizium robertsii</name>
    <dbReference type="NCBI Taxonomy" id="568076"/>
    <lineage>
        <taxon>Eukaryota</taxon>
        <taxon>Fungi</taxon>
        <taxon>Dikarya</taxon>
        <taxon>Ascomycota</taxon>
        <taxon>Pezizomycotina</taxon>
        <taxon>Sordariomycetes</taxon>
        <taxon>Hypocreomycetidae</taxon>
        <taxon>Hypocreales</taxon>
        <taxon>Clavicipitaceae</taxon>
        <taxon>Metarhizium</taxon>
    </lineage>
</organism>
<evidence type="ECO:0000313" key="14">
    <source>
        <dbReference type="Proteomes" id="UP000030151"/>
    </source>
</evidence>
<keyword evidence="5 11" id="KW-0732">Signal</keyword>
<dbReference type="GO" id="GO:0071555">
    <property type="term" value="P:cell wall organization"/>
    <property type="evidence" value="ECO:0007669"/>
    <property type="project" value="UniProtKB-KW"/>
</dbReference>
<dbReference type="InterPro" id="IPR046756">
    <property type="entry name" value="VAS1/VOA1_TM"/>
</dbReference>
<dbReference type="OrthoDB" id="9985059at2759"/>
<reference evidence="13 14" key="1">
    <citation type="submission" date="2014-02" db="EMBL/GenBank/DDBJ databases">
        <title>The genome sequence of the entomopathogenic fungus Metarhizium robertsii ARSEF 2575.</title>
        <authorList>
            <person name="Giuliano Garisto Donzelli B."/>
            <person name="Roe B.A."/>
            <person name="Macmil S.L."/>
            <person name="Krasnoff S.B."/>
            <person name="Gibson D.M."/>
        </authorList>
    </citation>
    <scope>NUCLEOTIDE SEQUENCE [LARGE SCALE GENOMIC DNA]</scope>
    <source>
        <strain evidence="13 14">ARSEF 2575</strain>
    </source>
</reference>
<dbReference type="HOGENOM" id="CLU_062461_0_0_1"/>
<comment type="subcellular location">
    <subcellularLocation>
        <location evidence="1">Endoplasmic reticulum membrane</location>
        <topology evidence="1">Single-pass type I membrane protein</topology>
    </subcellularLocation>
</comment>
<comment type="similarity">
    <text evidence="2">Belongs to the BIG1 family.</text>
</comment>
<dbReference type="eggNOG" id="ENOG502S6TD">
    <property type="taxonomic scope" value="Eukaryota"/>
</dbReference>
<comment type="caution">
    <text evidence="13">The sequence shown here is derived from an EMBL/GenBank/DDBJ whole genome shotgun (WGS) entry which is preliminary data.</text>
</comment>
<protein>
    <recommendedName>
        <fullName evidence="3">Protein BIG1</fullName>
    </recommendedName>
</protein>
<gene>
    <name evidence="13" type="ORF">X797_002767</name>
</gene>
<keyword evidence="9" id="KW-0961">Cell wall biogenesis/degradation</keyword>
<feature type="transmembrane region" description="Helical" evidence="10">
    <location>
        <begin position="243"/>
        <end position="266"/>
    </location>
</feature>
<evidence type="ECO:0000256" key="9">
    <source>
        <dbReference type="ARBA" id="ARBA00023316"/>
    </source>
</evidence>
<dbReference type="GO" id="GO:0006078">
    <property type="term" value="P:(1-&gt;6)-beta-D-glucan biosynthetic process"/>
    <property type="evidence" value="ECO:0007669"/>
    <property type="project" value="TreeGrafter"/>
</dbReference>
<evidence type="ECO:0000256" key="2">
    <source>
        <dbReference type="ARBA" id="ARBA00008203"/>
    </source>
</evidence>